<dbReference type="GO" id="GO:0046872">
    <property type="term" value="F:metal ion binding"/>
    <property type="evidence" value="ECO:0007669"/>
    <property type="project" value="UniProtKB-KW"/>
</dbReference>
<feature type="domain" description="Peptidase M48" evidence="8">
    <location>
        <begin position="81"/>
        <end position="253"/>
    </location>
</feature>
<evidence type="ECO:0000256" key="1">
    <source>
        <dbReference type="ARBA" id="ARBA00022670"/>
    </source>
</evidence>
<dbReference type="Gene3D" id="3.30.2010.10">
    <property type="entry name" value="Metalloproteases ('zincins'), catalytic domain"/>
    <property type="match status" value="1"/>
</dbReference>
<dbReference type="PANTHER" id="PTHR22726">
    <property type="entry name" value="METALLOENDOPEPTIDASE OMA1"/>
    <property type="match status" value="1"/>
</dbReference>
<dbReference type="OrthoDB" id="15218at2"/>
<keyword evidence="1 6" id="KW-0645">Protease</keyword>
<keyword evidence="4 6" id="KW-0862">Zinc</keyword>
<keyword evidence="7" id="KW-0472">Membrane</keyword>
<dbReference type="InterPro" id="IPR051156">
    <property type="entry name" value="Mito/Outer_Membr_Metalloprot"/>
</dbReference>
<comment type="similarity">
    <text evidence="6">Belongs to the peptidase M48 family.</text>
</comment>
<keyword evidence="3 6" id="KW-0378">Hydrolase</keyword>
<evidence type="ECO:0000313" key="9">
    <source>
        <dbReference type="EMBL" id="RUS67540.1"/>
    </source>
</evidence>
<protein>
    <submittedName>
        <fullName evidence="9">Beta-barrel assembly-enhancing protease</fullName>
        <ecNumber evidence="9">3.4.-.-</ecNumber>
    </submittedName>
</protein>
<sequence length="276" mass="30318">MSYVNPQVPHEVNVTKESQVFSLVKLLTAILLIIVAAFIAIYFAFRWSVHFIPFSVESSIAQGIVSRLVENPRGSQYSTARQDLQQLAEHLAQAMNVPDDMPIHIHIDKSSTPNAFATLGGHIIVTQGLINTVHSENALAMVLAHELAHVKNRDPLASLGTGVTVSILLSLLTGGDASQIHVMASNLTQLSFSRRQERLADEDAIAALQGYYGHTFGAEEFFQVMAAEHGVKADQIEFFQTHPGTQKRIETILRSQTGHAPELTSLPDSILKIQRH</sequence>
<dbReference type="RefSeq" id="WP_126977026.1">
    <property type="nucleotide sequence ID" value="NZ_PQSP01000001.1"/>
</dbReference>
<dbReference type="EMBL" id="PQSP01000001">
    <property type="protein sequence ID" value="RUS67540.1"/>
    <property type="molecule type" value="Genomic_DNA"/>
</dbReference>
<comment type="caution">
    <text evidence="9">The sequence shown here is derived from an EMBL/GenBank/DDBJ whole genome shotgun (WGS) entry which is preliminary data.</text>
</comment>
<keyword evidence="5 6" id="KW-0482">Metalloprotease</keyword>
<gene>
    <name evidence="9" type="primary">bepA_1</name>
    <name evidence="9" type="ORF">CUZ56_00014</name>
</gene>
<proteinExistence type="inferred from homology"/>
<keyword evidence="7" id="KW-1133">Transmembrane helix</keyword>
<evidence type="ECO:0000259" key="8">
    <source>
        <dbReference type="Pfam" id="PF01435"/>
    </source>
</evidence>
<keyword evidence="2" id="KW-0479">Metal-binding</keyword>
<dbReference type="GO" id="GO:0051603">
    <property type="term" value="P:proteolysis involved in protein catabolic process"/>
    <property type="evidence" value="ECO:0007669"/>
    <property type="project" value="TreeGrafter"/>
</dbReference>
<dbReference type="AlphaFoldDB" id="A0A433SFP8"/>
<reference evidence="9 10" key="1">
    <citation type="submission" date="2018-01" db="EMBL/GenBank/DDBJ databases">
        <title>Saezia sanguinis gen. nov., sp. nov., in the order Burkholderiales isolated from human blood.</title>
        <authorList>
            <person name="Medina-Pascual M.J."/>
            <person name="Valdezate S."/>
            <person name="Monzon S."/>
            <person name="Cuesta I."/>
            <person name="Carrasco G."/>
            <person name="Villalon P."/>
            <person name="Saez-Nieto J.A."/>
        </authorList>
    </citation>
    <scope>NUCLEOTIDE SEQUENCE [LARGE SCALE GENOMIC DNA]</scope>
    <source>
        <strain evidence="9 10">CNM695-12</strain>
    </source>
</reference>
<feature type="transmembrane region" description="Helical" evidence="7">
    <location>
        <begin position="20"/>
        <end position="45"/>
    </location>
</feature>
<dbReference type="GO" id="GO:0004222">
    <property type="term" value="F:metalloendopeptidase activity"/>
    <property type="evidence" value="ECO:0007669"/>
    <property type="project" value="InterPro"/>
</dbReference>
<evidence type="ECO:0000313" key="10">
    <source>
        <dbReference type="Proteomes" id="UP000286947"/>
    </source>
</evidence>
<dbReference type="InterPro" id="IPR001915">
    <property type="entry name" value="Peptidase_M48"/>
</dbReference>
<organism evidence="9 10">
    <name type="scientific">Saezia sanguinis</name>
    <dbReference type="NCBI Taxonomy" id="1965230"/>
    <lineage>
        <taxon>Bacteria</taxon>
        <taxon>Pseudomonadati</taxon>
        <taxon>Pseudomonadota</taxon>
        <taxon>Betaproteobacteria</taxon>
        <taxon>Burkholderiales</taxon>
        <taxon>Saeziaceae</taxon>
        <taxon>Saezia</taxon>
    </lineage>
</organism>
<keyword evidence="7" id="KW-0812">Transmembrane</keyword>
<dbReference type="GO" id="GO:0016020">
    <property type="term" value="C:membrane"/>
    <property type="evidence" value="ECO:0007669"/>
    <property type="project" value="TreeGrafter"/>
</dbReference>
<dbReference type="EC" id="3.4.-.-" evidence="9"/>
<keyword evidence="10" id="KW-1185">Reference proteome</keyword>
<dbReference type="Proteomes" id="UP000286947">
    <property type="component" value="Unassembled WGS sequence"/>
</dbReference>
<comment type="cofactor">
    <cofactor evidence="6">
        <name>Zn(2+)</name>
        <dbReference type="ChEBI" id="CHEBI:29105"/>
    </cofactor>
    <text evidence="6">Binds 1 zinc ion per subunit.</text>
</comment>
<evidence type="ECO:0000256" key="5">
    <source>
        <dbReference type="ARBA" id="ARBA00023049"/>
    </source>
</evidence>
<evidence type="ECO:0000256" key="6">
    <source>
        <dbReference type="RuleBase" id="RU003983"/>
    </source>
</evidence>
<evidence type="ECO:0000256" key="4">
    <source>
        <dbReference type="ARBA" id="ARBA00022833"/>
    </source>
</evidence>
<evidence type="ECO:0000256" key="2">
    <source>
        <dbReference type="ARBA" id="ARBA00022723"/>
    </source>
</evidence>
<name>A0A433SFP8_9BURK</name>
<accession>A0A433SFP8</accession>
<dbReference type="Pfam" id="PF01435">
    <property type="entry name" value="Peptidase_M48"/>
    <property type="match status" value="1"/>
</dbReference>
<evidence type="ECO:0000256" key="7">
    <source>
        <dbReference type="SAM" id="Phobius"/>
    </source>
</evidence>
<dbReference type="PANTHER" id="PTHR22726:SF1">
    <property type="entry name" value="METALLOENDOPEPTIDASE OMA1, MITOCHONDRIAL"/>
    <property type="match status" value="1"/>
</dbReference>
<dbReference type="CDD" id="cd07332">
    <property type="entry name" value="M48C_Oma1_like"/>
    <property type="match status" value="1"/>
</dbReference>
<evidence type="ECO:0000256" key="3">
    <source>
        <dbReference type="ARBA" id="ARBA00022801"/>
    </source>
</evidence>